<accession>A0A934HXL8</accession>
<sequence length="351" mass="40114">MKVLKKIIILTLIPIILELSGLFVIHKFYLGNKTSFNVKKVDISSKNSHTKINIKIPDDAEDIKVSRNGNYISYYKDDTIYVIDTNSNKEKKVSIENDSKIAYYTWDIESDVILIAEKFSKEKSTYLKLEAYDAKRDFKTERKNDENEVLEILLPNSNCKIENIVFSGASNVTYIAAKTNEQINRIYRVNRMTEMNVVKLSKAILGNMAVINNQDGDQLIYEDRSTDRIRMGKSGQTIATGENSAHYLLGTDNNDQIYIGNGNDENINKIFVANLNEHKNNWKTYQLQEYANKKDVYILRDGRIYINNSSKKTVTEIATGKSIQYEGQLVGIYNYGVISKEGNKILGSLFK</sequence>
<dbReference type="SUPFAM" id="SSF82171">
    <property type="entry name" value="DPP6 N-terminal domain-like"/>
    <property type="match status" value="1"/>
</dbReference>
<dbReference type="AlphaFoldDB" id="A0A934HXL8"/>
<evidence type="ECO:0000313" key="2">
    <source>
        <dbReference type="EMBL" id="MBI6872447.1"/>
    </source>
</evidence>
<keyword evidence="3" id="KW-1185">Reference proteome</keyword>
<protein>
    <submittedName>
        <fullName evidence="2">Uncharacterized protein</fullName>
    </submittedName>
</protein>
<keyword evidence="1" id="KW-0812">Transmembrane</keyword>
<proteinExistence type="predicted"/>
<evidence type="ECO:0000256" key="1">
    <source>
        <dbReference type="SAM" id="Phobius"/>
    </source>
</evidence>
<feature type="transmembrane region" description="Helical" evidence="1">
    <location>
        <begin position="7"/>
        <end position="30"/>
    </location>
</feature>
<gene>
    <name evidence="2" type="ORF">I6U51_06955</name>
</gene>
<keyword evidence="1" id="KW-1133">Transmembrane helix</keyword>
<organism evidence="2 3">
    <name type="scientific">Clostridium aciditolerans</name>
    <dbReference type="NCBI Taxonomy" id="339861"/>
    <lineage>
        <taxon>Bacteria</taxon>
        <taxon>Bacillati</taxon>
        <taxon>Bacillota</taxon>
        <taxon>Clostridia</taxon>
        <taxon>Eubacteriales</taxon>
        <taxon>Clostridiaceae</taxon>
        <taxon>Clostridium</taxon>
    </lineage>
</organism>
<dbReference type="Proteomes" id="UP000622687">
    <property type="component" value="Unassembled WGS sequence"/>
</dbReference>
<comment type="caution">
    <text evidence="2">The sequence shown here is derived from an EMBL/GenBank/DDBJ whole genome shotgun (WGS) entry which is preliminary data.</text>
</comment>
<dbReference type="EMBL" id="JAEEGB010000006">
    <property type="protein sequence ID" value="MBI6872447.1"/>
    <property type="molecule type" value="Genomic_DNA"/>
</dbReference>
<reference evidence="2" key="1">
    <citation type="submission" date="2020-12" db="EMBL/GenBank/DDBJ databases">
        <title>Clostridium thailandense sp. nov., a novel acetogenic bacterium isolated from peat land soil in Thailand.</title>
        <authorList>
            <person name="Chaikitkaew S."/>
            <person name="Birkeland N.K."/>
        </authorList>
    </citation>
    <scope>NUCLEOTIDE SEQUENCE</scope>
    <source>
        <strain evidence="2">DSM 17425</strain>
    </source>
</reference>
<evidence type="ECO:0000313" key="3">
    <source>
        <dbReference type="Proteomes" id="UP000622687"/>
    </source>
</evidence>
<dbReference type="RefSeq" id="WP_211141947.1">
    <property type="nucleotide sequence ID" value="NZ_JAEEGB010000006.1"/>
</dbReference>
<name>A0A934HXL8_9CLOT</name>
<keyword evidence="1" id="KW-0472">Membrane</keyword>